<protein>
    <submittedName>
        <fullName evidence="3">Uncharacterized protein LOC136081431</fullName>
    </submittedName>
    <submittedName>
        <fullName evidence="4">Uncharacterized protein LOC136081432</fullName>
    </submittedName>
</protein>
<gene>
    <name evidence="4" type="primary">LOC136081432</name>
    <name evidence="3" type="synonym">LOC136081431</name>
</gene>
<proteinExistence type="predicted"/>
<evidence type="ECO:0000313" key="4">
    <source>
        <dbReference type="RefSeq" id="XP_065654817.1"/>
    </source>
</evidence>
<name>A0ABM4C033_HYDVU</name>
<dbReference type="RefSeq" id="XP_065654817.1">
    <property type="nucleotide sequence ID" value="XM_065798745.1"/>
</dbReference>
<organism evidence="2 4">
    <name type="scientific">Hydra vulgaris</name>
    <name type="common">Hydra</name>
    <name type="synonym">Hydra attenuata</name>
    <dbReference type="NCBI Taxonomy" id="6087"/>
    <lineage>
        <taxon>Eukaryota</taxon>
        <taxon>Metazoa</taxon>
        <taxon>Cnidaria</taxon>
        <taxon>Hydrozoa</taxon>
        <taxon>Hydroidolina</taxon>
        <taxon>Anthoathecata</taxon>
        <taxon>Aplanulata</taxon>
        <taxon>Hydridae</taxon>
        <taxon>Hydra</taxon>
    </lineage>
</organism>
<dbReference type="Proteomes" id="UP001652625">
    <property type="component" value="Chromosome 06"/>
</dbReference>
<dbReference type="GeneID" id="136081432"/>
<dbReference type="InterPro" id="IPR049512">
    <property type="entry name" value="DJR-like_dom"/>
</dbReference>
<keyword evidence="2" id="KW-1185">Reference proteome</keyword>
<evidence type="ECO:0000313" key="2">
    <source>
        <dbReference type="Proteomes" id="UP001652625"/>
    </source>
</evidence>
<dbReference type="PANTHER" id="PTHR36159">
    <property type="entry name" value="PROTEIN CBG23766"/>
    <property type="match status" value="1"/>
</dbReference>
<dbReference type="RefSeq" id="XP_065654816.1">
    <property type="nucleotide sequence ID" value="XM_065798744.1"/>
</dbReference>
<reference evidence="3 4" key="1">
    <citation type="submission" date="2025-05" db="UniProtKB">
        <authorList>
            <consortium name="RefSeq"/>
        </authorList>
    </citation>
    <scope>IDENTIFICATION</scope>
</reference>
<evidence type="ECO:0000259" key="1">
    <source>
        <dbReference type="Pfam" id="PF21738"/>
    </source>
</evidence>
<sequence>MPIVDNGIERFEFHEYKPVPRTNLNSAGGIRINIEQQDLFTLPSEAYLLFEGQPVKLADGTAYANTNTVTLTNNGIMHLFSQISYQLSNQDIETVYHPGQATTMLGMLKYPNDFQLAQGLNQLWFKDTATTAVLADNSGFALRQACIIQKPTTKGTFSFCIPLRHIFGFCVYDKVIYGFKHTITLVRKSDDDAIFKLAAAVLGKVNLNKISLFIPHLIPSDVERISLYKSVESKVTLLVSFRARQYDTISVAQSNTFSWRLSVKT</sequence>
<evidence type="ECO:0000313" key="3">
    <source>
        <dbReference type="RefSeq" id="XP_065654816.1"/>
    </source>
</evidence>
<dbReference type="PANTHER" id="PTHR36159:SF1">
    <property type="entry name" value="RETROVIRUS-RELATED POL POLYPROTEIN FROM TRANSPOSON 412-LIKE PROTEIN"/>
    <property type="match status" value="1"/>
</dbReference>
<feature type="domain" description="Double jelly roll-like" evidence="1">
    <location>
        <begin position="70"/>
        <end position="261"/>
    </location>
</feature>
<accession>A0ABM4C033</accession>
<dbReference type="Pfam" id="PF21738">
    <property type="entry name" value="DJR-like_dom"/>
    <property type="match status" value="1"/>
</dbReference>